<keyword evidence="6" id="KW-0969">Cilium</keyword>
<keyword evidence="4" id="KW-0812">Transmembrane</keyword>
<evidence type="ECO:0000256" key="4">
    <source>
        <dbReference type="SAM" id="Phobius"/>
    </source>
</evidence>
<organism evidence="6 7">
    <name type="scientific">Adhaeretor mobilis</name>
    <dbReference type="NCBI Taxonomy" id="1930276"/>
    <lineage>
        <taxon>Bacteria</taxon>
        <taxon>Pseudomonadati</taxon>
        <taxon>Planctomycetota</taxon>
        <taxon>Planctomycetia</taxon>
        <taxon>Pirellulales</taxon>
        <taxon>Lacipirellulaceae</taxon>
        <taxon>Adhaeretor</taxon>
    </lineage>
</organism>
<evidence type="ECO:0000256" key="2">
    <source>
        <dbReference type="ARBA" id="ARBA00023136"/>
    </source>
</evidence>
<gene>
    <name evidence="6" type="primary">fliF</name>
    <name evidence="6" type="ORF">HG15A2_33890</name>
</gene>
<dbReference type="EMBL" id="CP036263">
    <property type="protein sequence ID" value="QDT00054.1"/>
    <property type="molecule type" value="Genomic_DNA"/>
</dbReference>
<keyword evidence="7" id="KW-1185">Reference proteome</keyword>
<proteinExistence type="predicted"/>
<dbReference type="GO" id="GO:0016020">
    <property type="term" value="C:membrane"/>
    <property type="evidence" value="ECO:0007669"/>
    <property type="project" value="UniProtKB-SubCell"/>
</dbReference>
<keyword evidence="6" id="KW-0282">Flagellum</keyword>
<dbReference type="AlphaFoldDB" id="A0A517MYY3"/>
<keyword evidence="4" id="KW-1133">Transmembrane helix</keyword>
<dbReference type="InterPro" id="IPR006182">
    <property type="entry name" value="FliF_N_dom"/>
</dbReference>
<dbReference type="Proteomes" id="UP000319852">
    <property type="component" value="Chromosome"/>
</dbReference>
<dbReference type="InterPro" id="IPR043427">
    <property type="entry name" value="YscJ/FliF"/>
</dbReference>
<dbReference type="OrthoDB" id="268872at2"/>
<accession>A0A517MYY3</accession>
<dbReference type="PANTHER" id="PTHR30046">
    <property type="entry name" value="FLAGELLAR M-RING PROTEIN"/>
    <property type="match status" value="1"/>
</dbReference>
<evidence type="ECO:0000313" key="6">
    <source>
        <dbReference type="EMBL" id="QDT00054.1"/>
    </source>
</evidence>
<evidence type="ECO:0000256" key="3">
    <source>
        <dbReference type="SAM" id="MobiDB-lite"/>
    </source>
</evidence>
<dbReference type="PANTHER" id="PTHR30046:SF0">
    <property type="entry name" value="FLAGELLAR M-RING PROTEIN"/>
    <property type="match status" value="1"/>
</dbReference>
<dbReference type="Pfam" id="PF01514">
    <property type="entry name" value="YscJ_FliF"/>
    <property type="match status" value="1"/>
</dbReference>
<dbReference type="Gene3D" id="3.30.300.30">
    <property type="match status" value="1"/>
</dbReference>
<sequence>MNDSIQQFRDLYQSMTPAARVTAALLLGVIVVSFGYLFQHHSTGADEYLFNGEMLQPREADAIEAALAKAKVDGIERKGNRFLVPSDKKLECMASIADAGVLPANFDTLMDDALEVSPFMPHKLQLQKLKSARERQLSMIVRNMDGIADAKVMYDIRESQGFSKEKSSATVSVRPAGGETLDGRRQKLIRAAVAGAIAGLSPVDVTILDQSSGSEFAGGAGVSAEDFDDRYYRTRSKYEYLMQTRIEDLLRGIPGIRVQVNAELDKTLTLEERTLSSQGEAVALHERIQKEEISNQRIEGGQQPGITAQGPGRAAPDEETAKIVSKTETQDSDTSSFVPTSEKVLSESGLTPTNVQASISVPMDYLDRVWRQKNPDAAPEDQPPADLLTKIEEDTARKIKTSVSKLLPKRVAQENYSDVEVTFLPSLTPDPIEAPSMATEGLFWASSHLNTLLTACFALVGLVMLRSMVKSIPKSEPPVTIAAADIALEENAVAEAAEPKETAEERRPKLKLKKGSNLRDDLTEIVKEDPDAAAAILRTWIANAG</sequence>
<protein>
    <submittedName>
        <fullName evidence="6">Flagellar M-ring protein</fullName>
    </submittedName>
</protein>
<dbReference type="InterPro" id="IPR045851">
    <property type="entry name" value="AMP-bd_C_sf"/>
</dbReference>
<keyword evidence="2 4" id="KW-0472">Membrane</keyword>
<evidence type="ECO:0000256" key="1">
    <source>
        <dbReference type="ARBA" id="ARBA00004370"/>
    </source>
</evidence>
<evidence type="ECO:0000313" key="7">
    <source>
        <dbReference type="Proteomes" id="UP000319852"/>
    </source>
</evidence>
<comment type="subcellular location">
    <subcellularLocation>
        <location evidence="1">Membrane</location>
    </subcellularLocation>
</comment>
<feature type="domain" description="Flagellar M-ring N-terminal" evidence="5">
    <location>
        <begin position="54"/>
        <end position="211"/>
    </location>
</feature>
<feature type="transmembrane region" description="Helical" evidence="4">
    <location>
        <begin position="21"/>
        <end position="38"/>
    </location>
</feature>
<name>A0A517MYY3_9BACT</name>
<feature type="region of interest" description="Disordered" evidence="3">
    <location>
        <begin position="297"/>
        <end position="349"/>
    </location>
</feature>
<reference evidence="6 7" key="1">
    <citation type="submission" date="2019-02" db="EMBL/GenBank/DDBJ databases">
        <title>Deep-cultivation of Planctomycetes and their phenomic and genomic characterization uncovers novel biology.</title>
        <authorList>
            <person name="Wiegand S."/>
            <person name="Jogler M."/>
            <person name="Boedeker C."/>
            <person name="Pinto D."/>
            <person name="Vollmers J."/>
            <person name="Rivas-Marin E."/>
            <person name="Kohn T."/>
            <person name="Peeters S.H."/>
            <person name="Heuer A."/>
            <person name="Rast P."/>
            <person name="Oberbeckmann S."/>
            <person name="Bunk B."/>
            <person name="Jeske O."/>
            <person name="Meyerdierks A."/>
            <person name="Storesund J.E."/>
            <person name="Kallscheuer N."/>
            <person name="Luecker S."/>
            <person name="Lage O.M."/>
            <person name="Pohl T."/>
            <person name="Merkel B.J."/>
            <person name="Hornburger P."/>
            <person name="Mueller R.-W."/>
            <person name="Bruemmer F."/>
            <person name="Labrenz M."/>
            <person name="Spormann A.M."/>
            <person name="Op den Camp H."/>
            <person name="Overmann J."/>
            <person name="Amann R."/>
            <person name="Jetten M.S.M."/>
            <person name="Mascher T."/>
            <person name="Medema M.H."/>
            <person name="Devos D.P."/>
            <person name="Kaster A.-K."/>
            <person name="Ovreas L."/>
            <person name="Rohde M."/>
            <person name="Galperin M.Y."/>
            <person name="Jogler C."/>
        </authorList>
    </citation>
    <scope>NUCLEOTIDE SEQUENCE [LARGE SCALE GENOMIC DNA]</scope>
    <source>
        <strain evidence="6 7">HG15A2</strain>
    </source>
</reference>
<dbReference type="RefSeq" id="WP_145061283.1">
    <property type="nucleotide sequence ID" value="NZ_CP036263.1"/>
</dbReference>
<dbReference type="KEGG" id="amob:HG15A2_33890"/>
<keyword evidence="6" id="KW-0966">Cell projection</keyword>
<evidence type="ECO:0000259" key="5">
    <source>
        <dbReference type="Pfam" id="PF01514"/>
    </source>
</evidence>